<organism evidence="1 2">
    <name type="scientific">Thelephora ganbajun</name>
    <name type="common">Ganba fungus</name>
    <dbReference type="NCBI Taxonomy" id="370292"/>
    <lineage>
        <taxon>Eukaryota</taxon>
        <taxon>Fungi</taxon>
        <taxon>Dikarya</taxon>
        <taxon>Basidiomycota</taxon>
        <taxon>Agaricomycotina</taxon>
        <taxon>Agaricomycetes</taxon>
        <taxon>Thelephorales</taxon>
        <taxon>Thelephoraceae</taxon>
        <taxon>Thelephora</taxon>
    </lineage>
</organism>
<accession>A0ACB6ZGQ4</accession>
<reference evidence="1" key="1">
    <citation type="submission" date="2019-10" db="EMBL/GenBank/DDBJ databases">
        <authorList>
            <consortium name="DOE Joint Genome Institute"/>
            <person name="Kuo A."/>
            <person name="Miyauchi S."/>
            <person name="Kiss E."/>
            <person name="Drula E."/>
            <person name="Kohler A."/>
            <person name="Sanchez-Garcia M."/>
            <person name="Andreopoulos B."/>
            <person name="Barry K.W."/>
            <person name="Bonito G."/>
            <person name="Buee M."/>
            <person name="Carver A."/>
            <person name="Chen C."/>
            <person name="Cichocki N."/>
            <person name="Clum A."/>
            <person name="Culley D."/>
            <person name="Crous P.W."/>
            <person name="Fauchery L."/>
            <person name="Girlanda M."/>
            <person name="Hayes R."/>
            <person name="Keri Z."/>
            <person name="Labutti K."/>
            <person name="Lipzen A."/>
            <person name="Lombard V."/>
            <person name="Magnuson J."/>
            <person name="Maillard F."/>
            <person name="Morin E."/>
            <person name="Murat C."/>
            <person name="Nolan M."/>
            <person name="Ohm R."/>
            <person name="Pangilinan J."/>
            <person name="Pereira M."/>
            <person name="Perotto S."/>
            <person name="Peter M."/>
            <person name="Riley R."/>
            <person name="Sitrit Y."/>
            <person name="Stielow B."/>
            <person name="Szollosi G."/>
            <person name="Zifcakova L."/>
            <person name="Stursova M."/>
            <person name="Spatafora J.W."/>
            <person name="Tedersoo L."/>
            <person name="Vaario L.-M."/>
            <person name="Yamada A."/>
            <person name="Yan M."/>
            <person name="Wang P."/>
            <person name="Xu J."/>
            <person name="Bruns T."/>
            <person name="Baldrian P."/>
            <person name="Vilgalys R."/>
            <person name="Henrissat B."/>
            <person name="Grigoriev I.V."/>
            <person name="Hibbett D."/>
            <person name="Nagy L.G."/>
            <person name="Martin F.M."/>
        </authorList>
    </citation>
    <scope>NUCLEOTIDE SEQUENCE</scope>
    <source>
        <strain evidence="1">P2</strain>
    </source>
</reference>
<reference evidence="1" key="2">
    <citation type="journal article" date="2020" name="Nat. Commun.">
        <title>Large-scale genome sequencing of mycorrhizal fungi provides insights into the early evolution of symbiotic traits.</title>
        <authorList>
            <person name="Miyauchi S."/>
            <person name="Kiss E."/>
            <person name="Kuo A."/>
            <person name="Drula E."/>
            <person name="Kohler A."/>
            <person name="Sanchez-Garcia M."/>
            <person name="Morin E."/>
            <person name="Andreopoulos B."/>
            <person name="Barry K.W."/>
            <person name="Bonito G."/>
            <person name="Buee M."/>
            <person name="Carver A."/>
            <person name="Chen C."/>
            <person name="Cichocki N."/>
            <person name="Clum A."/>
            <person name="Culley D."/>
            <person name="Crous P.W."/>
            <person name="Fauchery L."/>
            <person name="Girlanda M."/>
            <person name="Hayes R.D."/>
            <person name="Keri Z."/>
            <person name="LaButti K."/>
            <person name="Lipzen A."/>
            <person name="Lombard V."/>
            <person name="Magnuson J."/>
            <person name="Maillard F."/>
            <person name="Murat C."/>
            <person name="Nolan M."/>
            <person name="Ohm R.A."/>
            <person name="Pangilinan J."/>
            <person name="Pereira M.F."/>
            <person name="Perotto S."/>
            <person name="Peter M."/>
            <person name="Pfister S."/>
            <person name="Riley R."/>
            <person name="Sitrit Y."/>
            <person name="Stielow J.B."/>
            <person name="Szollosi G."/>
            <person name="Zifcakova L."/>
            <person name="Stursova M."/>
            <person name="Spatafora J.W."/>
            <person name="Tedersoo L."/>
            <person name="Vaario L.M."/>
            <person name="Yamada A."/>
            <person name="Yan M."/>
            <person name="Wang P."/>
            <person name="Xu J."/>
            <person name="Bruns T."/>
            <person name="Baldrian P."/>
            <person name="Vilgalys R."/>
            <person name="Dunand C."/>
            <person name="Henrissat B."/>
            <person name="Grigoriev I.V."/>
            <person name="Hibbett D."/>
            <person name="Nagy L.G."/>
            <person name="Martin F.M."/>
        </authorList>
    </citation>
    <scope>NUCLEOTIDE SEQUENCE</scope>
    <source>
        <strain evidence="1">P2</strain>
    </source>
</reference>
<protein>
    <submittedName>
        <fullName evidence="1">Uncharacterized protein</fullName>
    </submittedName>
</protein>
<gene>
    <name evidence="1" type="ORF">BDM02DRAFT_3186837</name>
</gene>
<proteinExistence type="predicted"/>
<name>A0ACB6ZGQ4_THEGA</name>
<comment type="caution">
    <text evidence="1">The sequence shown here is derived from an EMBL/GenBank/DDBJ whole genome shotgun (WGS) entry which is preliminary data.</text>
</comment>
<evidence type="ECO:0000313" key="2">
    <source>
        <dbReference type="Proteomes" id="UP000886501"/>
    </source>
</evidence>
<dbReference type="Proteomes" id="UP000886501">
    <property type="component" value="Unassembled WGS sequence"/>
</dbReference>
<keyword evidence="2" id="KW-1185">Reference proteome</keyword>
<sequence length="171" mass="19013">MHEEVLCRRRGPGVHSREQRPCHPQFEASNLRCRLSSRAPSPSARPTHGKRILSPLVLFNPPPVFSVLKVPVPRVRSRIESNGSIKELVDKFSRNTATPQVSNQGQSRISFAGFDSFDEVRHGFEFGPSRLAFYPPVSFSREYNKHGSIFSIASVPSFGPVINNGGPDPFS</sequence>
<evidence type="ECO:0000313" key="1">
    <source>
        <dbReference type="EMBL" id="KAF9648727.1"/>
    </source>
</evidence>
<dbReference type="EMBL" id="MU118008">
    <property type="protein sequence ID" value="KAF9648727.1"/>
    <property type="molecule type" value="Genomic_DNA"/>
</dbReference>